<accession>A0A6A6XXK1</accession>
<keyword evidence="5" id="KW-0119">Carbohydrate metabolism</keyword>
<keyword evidence="6" id="KW-0732">Signal</keyword>
<dbReference type="InterPro" id="IPR049892">
    <property type="entry name" value="AA9"/>
</dbReference>
<dbReference type="PANTHER" id="PTHR33353">
    <property type="entry name" value="PUTATIVE (AFU_ORTHOLOGUE AFUA_1G12560)-RELATED"/>
    <property type="match status" value="1"/>
</dbReference>
<evidence type="ECO:0000256" key="2">
    <source>
        <dbReference type="ARBA" id="ARBA00004613"/>
    </source>
</evidence>
<evidence type="ECO:0000256" key="3">
    <source>
        <dbReference type="ARBA" id="ARBA00022525"/>
    </source>
</evidence>
<comment type="catalytic activity">
    <reaction evidence="5">
        <text>[(1-&gt;4)-beta-D-glucosyl]n+m + reduced acceptor + O2 = 4-dehydro-beta-D-glucosyl-[(1-&gt;4)-beta-D-glucosyl]n-1 + [(1-&gt;4)-beta-D-glucosyl]m + acceptor + H2O.</text>
        <dbReference type="EC" id="1.14.99.56"/>
    </reaction>
</comment>
<comment type="function">
    <text evidence="5">Lytic polysaccharide monooxygenase (LMPO) that depolymerizes crystalline and amorphous polysaccharides via the oxidation of scissile alpha- or beta-(1-4)-glycosidic bonds, yielding C1 and/or C4 oxidation products. Catalysis by LPMOs requires the reduction of the active-site copper from Cu(II) to Cu(I) by a reducing agent and H(2)O(2) or O(2) as a cosubstrate.</text>
</comment>
<dbReference type="GO" id="GO:0030245">
    <property type="term" value="P:cellulose catabolic process"/>
    <property type="evidence" value="ECO:0007669"/>
    <property type="project" value="UniProtKB-UniRule"/>
</dbReference>
<evidence type="ECO:0000313" key="9">
    <source>
        <dbReference type="Proteomes" id="UP000799757"/>
    </source>
</evidence>
<keyword evidence="9" id="KW-1185">Reference proteome</keyword>
<sequence length="252" mass="27642">MRLSVAIGLATFSGNALAHGGVTAYTIDGTSYEGYKWADPAEGQKDLIQRSWHAFPHTDPASSNMTCNYKGATVPGAFHAPVQAGGTIRTTWAHDGFGWVHTIGPLMAYMAFCGDDCTSITDIANLKWFKIAEEGLRPGYAVGNEDGWYQNDLWENRRTDHWDVVVPKNLKPGRYMVRHEIINLELAPVQFYPNCAQLEVAGEGSSVPGDEFLVRFPGAYSTSDPGIAISGKVRQDLVTKNYTVPGPKVWTE</sequence>
<keyword evidence="5" id="KW-0136">Cellulose degradation</keyword>
<evidence type="ECO:0000256" key="4">
    <source>
        <dbReference type="ARBA" id="ARBA00023157"/>
    </source>
</evidence>
<dbReference type="AlphaFoldDB" id="A0A6A6XXK1"/>
<keyword evidence="5" id="KW-0624">Polysaccharide degradation</keyword>
<protein>
    <recommendedName>
        <fullName evidence="5">AA9 family lytic polysaccharide monooxygenase</fullName>
        <ecNumber evidence="5">1.14.99.56</ecNumber>
    </recommendedName>
    <alternativeName>
        <fullName evidence="5">Endo-beta-1,4-glucanase</fullName>
    </alternativeName>
    <alternativeName>
        <fullName evidence="5">Glycosyl hydrolase 61 family protein</fullName>
    </alternativeName>
</protein>
<keyword evidence="8" id="KW-0560">Oxidoreductase</keyword>
<feature type="chain" id="PRO_5025637729" description="AA9 family lytic polysaccharide monooxygenase" evidence="6">
    <location>
        <begin position="19"/>
        <end position="252"/>
    </location>
</feature>
<evidence type="ECO:0000313" key="8">
    <source>
        <dbReference type="EMBL" id="KAF2800983.1"/>
    </source>
</evidence>
<dbReference type="EC" id="1.14.99.56" evidence="5"/>
<keyword evidence="4 5" id="KW-1015">Disulfide bond</keyword>
<dbReference type="Gene3D" id="2.70.50.70">
    <property type="match status" value="1"/>
</dbReference>
<keyword evidence="8" id="KW-0503">Monooxygenase</keyword>
<gene>
    <name evidence="8" type="ORF">K505DRAFT_369875</name>
</gene>
<proteinExistence type="predicted"/>
<name>A0A6A6XXK1_9PLEO</name>
<feature type="signal peptide" evidence="6">
    <location>
        <begin position="1"/>
        <end position="18"/>
    </location>
</feature>
<evidence type="ECO:0000256" key="6">
    <source>
        <dbReference type="SAM" id="SignalP"/>
    </source>
</evidence>
<evidence type="ECO:0000259" key="7">
    <source>
        <dbReference type="Pfam" id="PF03443"/>
    </source>
</evidence>
<dbReference type="Proteomes" id="UP000799757">
    <property type="component" value="Unassembled WGS sequence"/>
</dbReference>
<dbReference type="EMBL" id="MU001740">
    <property type="protein sequence ID" value="KAF2800983.1"/>
    <property type="molecule type" value="Genomic_DNA"/>
</dbReference>
<organism evidence="8 9">
    <name type="scientific">Melanomma pulvis-pyrius CBS 109.77</name>
    <dbReference type="NCBI Taxonomy" id="1314802"/>
    <lineage>
        <taxon>Eukaryota</taxon>
        <taxon>Fungi</taxon>
        <taxon>Dikarya</taxon>
        <taxon>Ascomycota</taxon>
        <taxon>Pezizomycotina</taxon>
        <taxon>Dothideomycetes</taxon>
        <taxon>Pleosporomycetidae</taxon>
        <taxon>Pleosporales</taxon>
        <taxon>Melanommataceae</taxon>
        <taxon>Melanomma</taxon>
    </lineage>
</organism>
<reference evidence="8" key="1">
    <citation type="journal article" date="2020" name="Stud. Mycol.">
        <title>101 Dothideomycetes genomes: a test case for predicting lifestyles and emergence of pathogens.</title>
        <authorList>
            <person name="Haridas S."/>
            <person name="Albert R."/>
            <person name="Binder M."/>
            <person name="Bloem J."/>
            <person name="Labutti K."/>
            <person name="Salamov A."/>
            <person name="Andreopoulos B."/>
            <person name="Baker S."/>
            <person name="Barry K."/>
            <person name="Bills G."/>
            <person name="Bluhm B."/>
            <person name="Cannon C."/>
            <person name="Castanera R."/>
            <person name="Culley D."/>
            <person name="Daum C."/>
            <person name="Ezra D."/>
            <person name="Gonzalez J."/>
            <person name="Henrissat B."/>
            <person name="Kuo A."/>
            <person name="Liang C."/>
            <person name="Lipzen A."/>
            <person name="Lutzoni F."/>
            <person name="Magnuson J."/>
            <person name="Mondo S."/>
            <person name="Nolan M."/>
            <person name="Ohm R."/>
            <person name="Pangilinan J."/>
            <person name="Park H.-J."/>
            <person name="Ramirez L."/>
            <person name="Alfaro M."/>
            <person name="Sun H."/>
            <person name="Tritt A."/>
            <person name="Yoshinaga Y."/>
            <person name="Zwiers L.-H."/>
            <person name="Turgeon B."/>
            <person name="Goodwin S."/>
            <person name="Spatafora J."/>
            <person name="Crous P."/>
            <person name="Grigoriev I."/>
        </authorList>
    </citation>
    <scope>NUCLEOTIDE SEQUENCE</scope>
    <source>
        <strain evidence="8">CBS 109.77</strain>
    </source>
</reference>
<comment type="cofactor">
    <cofactor evidence="1">
        <name>Cu(2+)</name>
        <dbReference type="ChEBI" id="CHEBI:29036"/>
    </cofactor>
</comment>
<feature type="domain" description="Auxiliary Activity family 9 catalytic" evidence="7">
    <location>
        <begin position="19"/>
        <end position="230"/>
    </location>
</feature>
<evidence type="ECO:0000256" key="1">
    <source>
        <dbReference type="ARBA" id="ARBA00001973"/>
    </source>
</evidence>
<dbReference type="Pfam" id="PF03443">
    <property type="entry name" value="AA9"/>
    <property type="match status" value="1"/>
</dbReference>
<dbReference type="InterPro" id="IPR005103">
    <property type="entry name" value="AA9_LPMO"/>
</dbReference>
<dbReference type="PANTHER" id="PTHR33353:SF19">
    <property type="entry name" value="GLYCOSYLHYDROLASE FAMILY 61-8 PROTEIN"/>
    <property type="match status" value="1"/>
</dbReference>
<dbReference type="GO" id="GO:0004497">
    <property type="term" value="F:monooxygenase activity"/>
    <property type="evidence" value="ECO:0007669"/>
    <property type="project" value="UniProtKB-KW"/>
</dbReference>
<dbReference type="CDD" id="cd21175">
    <property type="entry name" value="LPMO_AA9"/>
    <property type="match status" value="1"/>
</dbReference>
<comment type="subcellular location">
    <subcellularLocation>
        <location evidence="2 5">Secreted</location>
    </subcellularLocation>
</comment>
<dbReference type="GO" id="GO:0030248">
    <property type="term" value="F:cellulose binding"/>
    <property type="evidence" value="ECO:0007669"/>
    <property type="project" value="UniProtKB-UniRule"/>
</dbReference>
<evidence type="ECO:0000256" key="5">
    <source>
        <dbReference type="RuleBase" id="RU368122"/>
    </source>
</evidence>
<dbReference type="GO" id="GO:0008810">
    <property type="term" value="F:cellulase activity"/>
    <property type="evidence" value="ECO:0007669"/>
    <property type="project" value="UniProtKB-UniRule"/>
</dbReference>
<comment type="domain">
    <text evidence="5">Has a modular structure: an endo-beta-1,4-glucanase catalytic module at the N-terminus, a linker rich in serines and threonines, and a C-terminal carbohydrate-binding module (CBM).</text>
</comment>
<dbReference type="OrthoDB" id="4849160at2759"/>
<dbReference type="GO" id="GO:0005576">
    <property type="term" value="C:extracellular region"/>
    <property type="evidence" value="ECO:0007669"/>
    <property type="project" value="UniProtKB-SubCell"/>
</dbReference>
<keyword evidence="3 5" id="KW-0964">Secreted</keyword>